<dbReference type="EMBL" id="JACVVK020000308">
    <property type="protein sequence ID" value="KAK7479221.1"/>
    <property type="molecule type" value="Genomic_DNA"/>
</dbReference>
<evidence type="ECO:0000313" key="2">
    <source>
        <dbReference type="EMBL" id="KAK7479221.1"/>
    </source>
</evidence>
<comment type="caution">
    <text evidence="2">The sequence shown here is derived from an EMBL/GenBank/DDBJ whole genome shotgun (WGS) entry which is preliminary data.</text>
</comment>
<gene>
    <name evidence="2" type="ORF">BaRGS_00029565</name>
</gene>
<sequence>MSSCRLLISRTRETTAQRQLKSKGSHRGEGASESEVNRAGCECVECASRYRLTSASRWLNTGSTVFGSQCVVVSCASRAL</sequence>
<organism evidence="2 3">
    <name type="scientific">Batillaria attramentaria</name>
    <dbReference type="NCBI Taxonomy" id="370345"/>
    <lineage>
        <taxon>Eukaryota</taxon>
        <taxon>Metazoa</taxon>
        <taxon>Spiralia</taxon>
        <taxon>Lophotrochozoa</taxon>
        <taxon>Mollusca</taxon>
        <taxon>Gastropoda</taxon>
        <taxon>Caenogastropoda</taxon>
        <taxon>Sorbeoconcha</taxon>
        <taxon>Cerithioidea</taxon>
        <taxon>Batillariidae</taxon>
        <taxon>Batillaria</taxon>
    </lineage>
</organism>
<dbReference type="Proteomes" id="UP001519460">
    <property type="component" value="Unassembled WGS sequence"/>
</dbReference>
<evidence type="ECO:0000256" key="1">
    <source>
        <dbReference type="SAM" id="MobiDB-lite"/>
    </source>
</evidence>
<dbReference type="AlphaFoldDB" id="A0ABD0JWY2"/>
<accession>A0ABD0JWY2</accession>
<name>A0ABD0JWY2_9CAEN</name>
<feature type="region of interest" description="Disordered" evidence="1">
    <location>
        <begin position="1"/>
        <end position="35"/>
    </location>
</feature>
<protein>
    <submittedName>
        <fullName evidence="2">Uncharacterized protein</fullName>
    </submittedName>
</protein>
<keyword evidence="3" id="KW-1185">Reference proteome</keyword>
<evidence type="ECO:0000313" key="3">
    <source>
        <dbReference type="Proteomes" id="UP001519460"/>
    </source>
</evidence>
<proteinExistence type="predicted"/>
<reference evidence="2 3" key="1">
    <citation type="journal article" date="2023" name="Sci. Data">
        <title>Genome assembly of the Korean intertidal mud-creeper Batillaria attramentaria.</title>
        <authorList>
            <person name="Patra A.K."/>
            <person name="Ho P.T."/>
            <person name="Jun S."/>
            <person name="Lee S.J."/>
            <person name="Kim Y."/>
            <person name="Won Y.J."/>
        </authorList>
    </citation>
    <scope>NUCLEOTIDE SEQUENCE [LARGE SCALE GENOMIC DNA]</scope>
    <source>
        <strain evidence="2">Wonlab-2016</strain>
    </source>
</reference>